<proteinExistence type="predicted"/>
<dbReference type="Proteomes" id="UP000054630">
    <property type="component" value="Unassembled WGS sequence"/>
</dbReference>
<protein>
    <submittedName>
        <fullName evidence="1">Uncharacterized protein</fullName>
    </submittedName>
</protein>
<evidence type="ECO:0000313" key="1">
    <source>
        <dbReference type="EMBL" id="KRX11644.1"/>
    </source>
</evidence>
<organism evidence="1 2">
    <name type="scientific">Trichinella nelsoni</name>
    <dbReference type="NCBI Taxonomy" id="6336"/>
    <lineage>
        <taxon>Eukaryota</taxon>
        <taxon>Metazoa</taxon>
        <taxon>Ecdysozoa</taxon>
        <taxon>Nematoda</taxon>
        <taxon>Enoplea</taxon>
        <taxon>Dorylaimia</taxon>
        <taxon>Trichinellida</taxon>
        <taxon>Trichinellidae</taxon>
        <taxon>Trichinella</taxon>
    </lineage>
</organism>
<evidence type="ECO:0000313" key="2">
    <source>
        <dbReference type="Proteomes" id="UP000054630"/>
    </source>
</evidence>
<sequence length="46" mass="5055">MSLANYRTISRPPISNQPITKMGRIIADENGVPMQTISKNVILTPS</sequence>
<dbReference type="AlphaFoldDB" id="A0A0V0RAY4"/>
<gene>
    <name evidence="1" type="ORF">T07_2762</name>
</gene>
<name>A0A0V0RAY4_9BILA</name>
<dbReference type="EMBL" id="JYDL01001721">
    <property type="protein sequence ID" value="KRX11644.1"/>
    <property type="molecule type" value="Genomic_DNA"/>
</dbReference>
<comment type="caution">
    <text evidence="1">The sequence shown here is derived from an EMBL/GenBank/DDBJ whole genome shotgun (WGS) entry which is preliminary data.</text>
</comment>
<keyword evidence="2" id="KW-1185">Reference proteome</keyword>
<accession>A0A0V0RAY4</accession>
<reference evidence="1 2" key="1">
    <citation type="submission" date="2015-01" db="EMBL/GenBank/DDBJ databases">
        <title>Evolution of Trichinella species and genotypes.</title>
        <authorList>
            <person name="Korhonen P.K."/>
            <person name="Edoardo P."/>
            <person name="Giuseppe L.R."/>
            <person name="Gasser R.B."/>
        </authorList>
    </citation>
    <scope>NUCLEOTIDE SEQUENCE [LARGE SCALE GENOMIC DNA]</scope>
    <source>
        <strain evidence="1">ISS37</strain>
    </source>
</reference>